<comment type="similarity">
    <text evidence="1">Belongs to the glycosyltransferase 25 family.</text>
</comment>
<evidence type="ECO:0000259" key="6">
    <source>
        <dbReference type="Pfam" id="PF01755"/>
    </source>
</evidence>
<evidence type="ECO:0000256" key="4">
    <source>
        <dbReference type="SAM" id="MobiDB-lite"/>
    </source>
</evidence>
<evidence type="ECO:0000313" key="7">
    <source>
        <dbReference type="EMBL" id="KAI1611048.1"/>
    </source>
</evidence>
<dbReference type="PANTHER" id="PTHR10730">
    <property type="entry name" value="PROCOLLAGEN-LYSINE,2-OXOGLUTARATE 5-DIOXYGENASE/GLYCOSYLTRANSFERASE 25 FAMILY MEMBER"/>
    <property type="match status" value="1"/>
</dbReference>
<dbReference type="InterPro" id="IPR050757">
    <property type="entry name" value="Collagen_mod_GT25"/>
</dbReference>
<dbReference type="PANTHER" id="PTHR10730:SF53">
    <property type="entry name" value="GLYCOSYLTRANSFERASE 25 FAMILY MEMBER"/>
    <property type="match status" value="1"/>
</dbReference>
<dbReference type="GO" id="GO:0016740">
    <property type="term" value="F:transferase activity"/>
    <property type="evidence" value="ECO:0007669"/>
    <property type="project" value="UniProtKB-KW"/>
</dbReference>
<dbReference type="AlphaFoldDB" id="A0AAN6IB61"/>
<evidence type="ECO:0000313" key="8">
    <source>
        <dbReference type="Proteomes" id="UP001203852"/>
    </source>
</evidence>
<keyword evidence="5" id="KW-1133">Transmembrane helix</keyword>
<gene>
    <name evidence="7" type="ORF">EDD36DRAFT_421067</name>
</gene>
<dbReference type="EMBL" id="MU404357">
    <property type="protein sequence ID" value="KAI1611048.1"/>
    <property type="molecule type" value="Genomic_DNA"/>
</dbReference>
<sequence length="418" mass="45972">MSLSPASSRKWVYGVFVAGLVLLSLIGFNPALLTDATSQGVSYVYDFPYAPETGLASNQLAKLKAYLPELEDIVSALRKTTMIDQPVSAEWSASIANRTLGFQKVFVLSLPTRPDKRDSISVQASLTEFDVTFVDGVVGSEIGDKALPYTMTGRVNELGCWRAHMNVLQMIVNQNIATALILEDDADWNVGLKAQLVQYARGARYLQDVEENAVTRSAYGDDWDMLWLGHCAAFTNHTDKRRFVIANDPTVEPVGHRHYLEEIPDMSTWDHPSNDVNDTRIVFRSAGGVCTAAQAVSLEGARKALYAMSMTPYNNPVDWGYQNLCNNSEAHFSCISPFPTLFGTSQPAGALNRGSDISSRDGVRPEAHSSKTAFSTRLNIERLILGADKFKSQFPWGAGEEMTYDEITRGVGHAEVLP</sequence>
<keyword evidence="3" id="KW-0808">Transferase</keyword>
<protein>
    <recommendedName>
        <fullName evidence="6">Glycosyl transferase family 25 domain-containing protein</fullName>
    </recommendedName>
</protein>
<evidence type="ECO:0000256" key="5">
    <source>
        <dbReference type="SAM" id="Phobius"/>
    </source>
</evidence>
<dbReference type="Proteomes" id="UP001203852">
    <property type="component" value="Unassembled WGS sequence"/>
</dbReference>
<evidence type="ECO:0000256" key="1">
    <source>
        <dbReference type="ARBA" id="ARBA00006721"/>
    </source>
</evidence>
<accession>A0AAN6IB61</accession>
<evidence type="ECO:0000256" key="2">
    <source>
        <dbReference type="ARBA" id="ARBA00022676"/>
    </source>
</evidence>
<keyword evidence="5" id="KW-0472">Membrane</keyword>
<dbReference type="CDD" id="cd06532">
    <property type="entry name" value="Glyco_transf_25"/>
    <property type="match status" value="1"/>
</dbReference>
<proteinExistence type="inferred from homology"/>
<dbReference type="Pfam" id="PF01755">
    <property type="entry name" value="Glyco_transf_25"/>
    <property type="match status" value="1"/>
</dbReference>
<name>A0AAN6IB61_9EURO</name>
<feature type="compositionally biased region" description="Basic and acidic residues" evidence="4">
    <location>
        <begin position="358"/>
        <end position="369"/>
    </location>
</feature>
<dbReference type="InterPro" id="IPR002654">
    <property type="entry name" value="Glyco_trans_25"/>
</dbReference>
<evidence type="ECO:0000256" key="3">
    <source>
        <dbReference type="ARBA" id="ARBA00022679"/>
    </source>
</evidence>
<organism evidence="7 8">
    <name type="scientific">Exophiala viscosa</name>
    <dbReference type="NCBI Taxonomy" id="2486360"/>
    <lineage>
        <taxon>Eukaryota</taxon>
        <taxon>Fungi</taxon>
        <taxon>Dikarya</taxon>
        <taxon>Ascomycota</taxon>
        <taxon>Pezizomycotina</taxon>
        <taxon>Eurotiomycetes</taxon>
        <taxon>Chaetothyriomycetidae</taxon>
        <taxon>Chaetothyriales</taxon>
        <taxon>Herpotrichiellaceae</taxon>
        <taxon>Exophiala</taxon>
    </lineage>
</organism>
<keyword evidence="5" id="KW-0812">Transmembrane</keyword>
<keyword evidence="8" id="KW-1185">Reference proteome</keyword>
<reference evidence="7" key="1">
    <citation type="journal article" date="2022" name="bioRxiv">
        <title>Deciphering the potential niche of two novel black yeast fungi from a biological soil crust based on their genomes, phenotypes, and melanin regulation.</title>
        <authorList>
            <consortium name="DOE Joint Genome Institute"/>
            <person name="Carr E.C."/>
            <person name="Barton Q."/>
            <person name="Grambo S."/>
            <person name="Sullivan M."/>
            <person name="Renfro C.M."/>
            <person name="Kuo A."/>
            <person name="Pangilinan J."/>
            <person name="Lipzen A."/>
            <person name="Keymanesh K."/>
            <person name="Savage E."/>
            <person name="Barry K."/>
            <person name="Grigoriev I.V."/>
            <person name="Riekhof W.R."/>
            <person name="Harris S.S."/>
        </authorList>
    </citation>
    <scope>NUCLEOTIDE SEQUENCE</scope>
    <source>
        <strain evidence="7">JF 03-4F</strain>
    </source>
</reference>
<comment type="caution">
    <text evidence="7">The sequence shown here is derived from an EMBL/GenBank/DDBJ whole genome shotgun (WGS) entry which is preliminary data.</text>
</comment>
<feature type="transmembrane region" description="Helical" evidence="5">
    <location>
        <begin position="12"/>
        <end position="33"/>
    </location>
</feature>
<feature type="domain" description="Glycosyl transferase family 25" evidence="6">
    <location>
        <begin position="103"/>
        <end position="274"/>
    </location>
</feature>
<keyword evidence="2" id="KW-0328">Glycosyltransferase</keyword>
<feature type="region of interest" description="Disordered" evidence="4">
    <location>
        <begin position="352"/>
        <end position="371"/>
    </location>
</feature>